<sequence length="82" mass="9165">FSHEAIPKEYGGSAKWSSTSFFSRLLMHYELAFSTHVHVHVSSGGTIHLDSTRAFNIGSVPFERRMVLINEMPSVAADGQWL</sequence>
<evidence type="ECO:0000313" key="2">
    <source>
        <dbReference type="Proteomes" id="UP001432322"/>
    </source>
</evidence>
<dbReference type="Proteomes" id="UP001432322">
    <property type="component" value="Unassembled WGS sequence"/>
</dbReference>
<name>A0AAV5WIU5_9BILA</name>
<dbReference type="AlphaFoldDB" id="A0AAV5WIU5"/>
<protein>
    <submittedName>
        <fullName evidence="1">Uncharacterized protein</fullName>
    </submittedName>
</protein>
<accession>A0AAV5WIU5</accession>
<proteinExistence type="predicted"/>
<dbReference type="EMBL" id="BTSY01000005">
    <property type="protein sequence ID" value="GMT30490.1"/>
    <property type="molecule type" value="Genomic_DNA"/>
</dbReference>
<feature type="non-terminal residue" evidence="1">
    <location>
        <position position="82"/>
    </location>
</feature>
<feature type="non-terminal residue" evidence="1">
    <location>
        <position position="1"/>
    </location>
</feature>
<keyword evidence="2" id="KW-1185">Reference proteome</keyword>
<organism evidence="1 2">
    <name type="scientific">Pristionchus fissidentatus</name>
    <dbReference type="NCBI Taxonomy" id="1538716"/>
    <lineage>
        <taxon>Eukaryota</taxon>
        <taxon>Metazoa</taxon>
        <taxon>Ecdysozoa</taxon>
        <taxon>Nematoda</taxon>
        <taxon>Chromadorea</taxon>
        <taxon>Rhabditida</taxon>
        <taxon>Rhabditina</taxon>
        <taxon>Diplogasteromorpha</taxon>
        <taxon>Diplogasteroidea</taxon>
        <taxon>Neodiplogasteridae</taxon>
        <taxon>Pristionchus</taxon>
    </lineage>
</organism>
<evidence type="ECO:0000313" key="1">
    <source>
        <dbReference type="EMBL" id="GMT30490.1"/>
    </source>
</evidence>
<comment type="caution">
    <text evidence="1">The sequence shown here is derived from an EMBL/GenBank/DDBJ whole genome shotgun (WGS) entry which is preliminary data.</text>
</comment>
<gene>
    <name evidence="1" type="ORF">PFISCL1PPCAC_21787</name>
</gene>
<reference evidence="1" key="1">
    <citation type="submission" date="2023-10" db="EMBL/GenBank/DDBJ databases">
        <title>Genome assembly of Pristionchus species.</title>
        <authorList>
            <person name="Yoshida K."/>
            <person name="Sommer R.J."/>
        </authorList>
    </citation>
    <scope>NUCLEOTIDE SEQUENCE</scope>
    <source>
        <strain evidence="1">RS5133</strain>
    </source>
</reference>